<gene>
    <name evidence="1" type="ORF">IFO69_01300</name>
</gene>
<proteinExistence type="predicted"/>
<accession>A0ABR9AFB2</accession>
<dbReference type="EMBL" id="JACYTQ010000001">
    <property type="protein sequence ID" value="MBD8487373.1"/>
    <property type="molecule type" value="Genomic_DNA"/>
</dbReference>
<organism evidence="1 2">
    <name type="scientific">Echinicola arenosa</name>
    <dbReference type="NCBI Taxonomy" id="2774144"/>
    <lineage>
        <taxon>Bacteria</taxon>
        <taxon>Pseudomonadati</taxon>
        <taxon>Bacteroidota</taxon>
        <taxon>Cytophagia</taxon>
        <taxon>Cytophagales</taxon>
        <taxon>Cyclobacteriaceae</taxon>
        <taxon>Echinicola</taxon>
    </lineage>
</organism>
<dbReference type="Proteomes" id="UP000647133">
    <property type="component" value="Unassembled WGS sequence"/>
</dbReference>
<keyword evidence="2" id="KW-1185">Reference proteome</keyword>
<evidence type="ECO:0000313" key="2">
    <source>
        <dbReference type="Proteomes" id="UP000647133"/>
    </source>
</evidence>
<dbReference type="RefSeq" id="WP_192007182.1">
    <property type="nucleotide sequence ID" value="NZ_JACYTQ010000001.1"/>
</dbReference>
<evidence type="ECO:0000313" key="1">
    <source>
        <dbReference type="EMBL" id="MBD8487373.1"/>
    </source>
</evidence>
<reference evidence="1 2" key="1">
    <citation type="submission" date="2020-09" db="EMBL/GenBank/DDBJ databases">
        <title>Echinicola sp. CAU 1574 isolated from sand of Sido Beach.</title>
        <authorList>
            <person name="Kim W."/>
        </authorList>
    </citation>
    <scope>NUCLEOTIDE SEQUENCE [LARGE SCALE GENOMIC DNA]</scope>
    <source>
        <strain evidence="1 2">CAU 1574</strain>
    </source>
</reference>
<protein>
    <submittedName>
        <fullName evidence="1">Uncharacterized protein</fullName>
    </submittedName>
</protein>
<comment type="caution">
    <text evidence="1">The sequence shown here is derived from an EMBL/GenBank/DDBJ whole genome shotgun (WGS) entry which is preliminary data.</text>
</comment>
<sequence>MENQNLNPMELLGQSIFYSAPKLKEMNLMISESFMGDDFGLEEIKKQYPYNVTLCKKEDIDETIRSKKENMAYLV</sequence>
<name>A0ABR9AFB2_9BACT</name>